<name>A0A922I0M3_DERFA</name>
<keyword evidence="10" id="KW-1185">Reference proteome</keyword>
<dbReference type="Gene3D" id="3.40.50.1820">
    <property type="entry name" value="alpha/beta hydrolase"/>
    <property type="match status" value="1"/>
</dbReference>
<dbReference type="AlphaFoldDB" id="A0A922I0M3"/>
<gene>
    <name evidence="9" type="ORF">DERF_007579</name>
</gene>
<dbReference type="EMBL" id="ASGP02000003">
    <property type="protein sequence ID" value="KAH9516862.1"/>
    <property type="molecule type" value="Genomic_DNA"/>
</dbReference>
<reference evidence="9" key="2">
    <citation type="journal article" date="2022" name="Res Sq">
        <title>Comparative Genomics Reveals Insights into the Divergent Evolution of Astigmatic Mites and Household Pest Adaptations.</title>
        <authorList>
            <person name="Xiong Q."/>
            <person name="Wan A.T.-Y."/>
            <person name="Liu X.-Y."/>
            <person name="Fung C.S.-H."/>
            <person name="Xiao X."/>
            <person name="Malainual N."/>
            <person name="Hou J."/>
            <person name="Wang L."/>
            <person name="Wang M."/>
            <person name="Yang K."/>
            <person name="Cui Y."/>
            <person name="Leung E."/>
            <person name="Nong W."/>
            <person name="Shin S.-K."/>
            <person name="Au S."/>
            <person name="Jeong K.Y."/>
            <person name="Chew F.T."/>
            <person name="Hui J."/>
            <person name="Leung T.F."/>
            <person name="Tungtrongchitr A."/>
            <person name="Zhong N."/>
            <person name="Liu Z."/>
            <person name="Tsui S."/>
        </authorList>
    </citation>
    <scope>NUCLEOTIDE SEQUENCE</scope>
    <source>
        <strain evidence="9">Derf</strain>
        <tissue evidence="9">Whole organism</tissue>
    </source>
</reference>
<keyword evidence="8" id="KW-0963">Cytoplasm</keyword>
<comment type="function">
    <text evidence="1 8">Serine hydrolase involved in the detoxification of formaldehyde.</text>
</comment>
<protein>
    <recommendedName>
        <fullName evidence="4 8">S-formylglutathione hydrolase</fullName>
        <ecNumber evidence="3 8">3.1.2.12</ecNumber>
    </recommendedName>
</protein>
<feature type="active site" description="Charge relay system" evidence="7">
    <location>
        <position position="276"/>
    </location>
</feature>
<comment type="subcellular location">
    <subcellularLocation>
        <location evidence="8">Cytoplasm</location>
    </subcellularLocation>
</comment>
<comment type="similarity">
    <text evidence="2 8">Belongs to the esterase D family.</text>
</comment>
<comment type="catalytic activity">
    <reaction evidence="8">
        <text>S-formylglutathione + H2O = formate + glutathione + H(+)</text>
        <dbReference type="Rhea" id="RHEA:14961"/>
        <dbReference type="ChEBI" id="CHEBI:15377"/>
        <dbReference type="ChEBI" id="CHEBI:15378"/>
        <dbReference type="ChEBI" id="CHEBI:15740"/>
        <dbReference type="ChEBI" id="CHEBI:57688"/>
        <dbReference type="ChEBI" id="CHEBI:57925"/>
        <dbReference type="EC" id="3.1.2.12"/>
    </reaction>
</comment>
<evidence type="ECO:0000256" key="4">
    <source>
        <dbReference type="ARBA" id="ARBA00016774"/>
    </source>
</evidence>
<dbReference type="NCBIfam" id="TIGR02821">
    <property type="entry name" value="fghA_ester_D"/>
    <property type="match status" value="1"/>
</dbReference>
<reference evidence="9" key="1">
    <citation type="submission" date="2013-05" db="EMBL/GenBank/DDBJ databases">
        <authorList>
            <person name="Yim A.K.Y."/>
            <person name="Chan T.F."/>
            <person name="Ji K.M."/>
            <person name="Liu X.Y."/>
            <person name="Zhou J.W."/>
            <person name="Li R.Q."/>
            <person name="Yang K.Y."/>
            <person name="Li J."/>
            <person name="Li M."/>
            <person name="Law P.T.W."/>
            <person name="Wu Y.L."/>
            <person name="Cai Z.L."/>
            <person name="Qin H."/>
            <person name="Bao Y."/>
            <person name="Leung R.K.K."/>
            <person name="Ng P.K.S."/>
            <person name="Zou J."/>
            <person name="Zhong X.J."/>
            <person name="Ran P.X."/>
            <person name="Zhong N.S."/>
            <person name="Liu Z.G."/>
            <person name="Tsui S.K.W."/>
        </authorList>
    </citation>
    <scope>NUCLEOTIDE SEQUENCE</scope>
    <source>
        <strain evidence="9">Derf</strain>
        <tissue evidence="9">Whole organism</tissue>
    </source>
</reference>
<dbReference type="SUPFAM" id="SSF53474">
    <property type="entry name" value="alpha/beta-Hydrolases"/>
    <property type="match status" value="1"/>
</dbReference>
<evidence type="ECO:0000256" key="5">
    <source>
        <dbReference type="ARBA" id="ARBA00022487"/>
    </source>
</evidence>
<dbReference type="InterPro" id="IPR029058">
    <property type="entry name" value="AB_hydrolase_fold"/>
</dbReference>
<keyword evidence="5 8" id="KW-0719">Serine esterase</keyword>
<dbReference type="PANTHER" id="PTHR10061:SF0">
    <property type="entry name" value="S-FORMYLGLUTATHIONE HYDROLASE"/>
    <property type="match status" value="1"/>
</dbReference>
<dbReference type="GO" id="GO:0005829">
    <property type="term" value="C:cytosol"/>
    <property type="evidence" value="ECO:0007669"/>
    <property type="project" value="TreeGrafter"/>
</dbReference>
<dbReference type="FunFam" id="3.40.50.1820:FF:000002">
    <property type="entry name" value="S-formylglutathione hydrolase"/>
    <property type="match status" value="1"/>
</dbReference>
<sequence length="300" mass="34171">MTIDHIYIQTHTHTHSLTRNYSFLSNMEKLKQNNDEPSMIIELQCTTRFSIYIPPNVNKENPAPVLYWLSGLTCTEENFIIKSGFQRYAAEFNLVVVGPDTSPRGCNIEGEDKDWDFGTGAGFYVDATTENYKNHYRMYSYVVNELPTVVEENFPVIQGLRSISGHSMGGHGALICGIKNPGLYKSVSAFAPISNPIASPWGQKCFKGYIGENQEDWKQWDATELIGKYNGPDLHLMIDQGSEDPYLDHLFPDNFVEMCKKYSIPLDYQCQNGYDHGYFFVGTFLQRHLKMHADVLKSSK</sequence>
<dbReference type="InterPro" id="IPR014186">
    <property type="entry name" value="S-formylglutathione_hydrol"/>
</dbReference>
<evidence type="ECO:0000256" key="1">
    <source>
        <dbReference type="ARBA" id="ARBA00002608"/>
    </source>
</evidence>
<evidence type="ECO:0000256" key="6">
    <source>
        <dbReference type="ARBA" id="ARBA00022801"/>
    </source>
</evidence>
<dbReference type="EC" id="3.1.2.12" evidence="3 8"/>
<evidence type="ECO:0000256" key="8">
    <source>
        <dbReference type="RuleBase" id="RU363068"/>
    </source>
</evidence>
<dbReference type="PANTHER" id="PTHR10061">
    <property type="entry name" value="S-FORMYLGLUTATHIONE HYDROLASE"/>
    <property type="match status" value="1"/>
</dbReference>
<accession>A0A922I0M3</accession>
<proteinExistence type="inferred from homology"/>
<dbReference type="GO" id="GO:0046294">
    <property type="term" value="P:formaldehyde catabolic process"/>
    <property type="evidence" value="ECO:0007669"/>
    <property type="project" value="InterPro"/>
</dbReference>
<organism evidence="9 10">
    <name type="scientific">Dermatophagoides farinae</name>
    <name type="common">American house dust mite</name>
    <dbReference type="NCBI Taxonomy" id="6954"/>
    <lineage>
        <taxon>Eukaryota</taxon>
        <taxon>Metazoa</taxon>
        <taxon>Ecdysozoa</taxon>
        <taxon>Arthropoda</taxon>
        <taxon>Chelicerata</taxon>
        <taxon>Arachnida</taxon>
        <taxon>Acari</taxon>
        <taxon>Acariformes</taxon>
        <taxon>Sarcoptiformes</taxon>
        <taxon>Astigmata</taxon>
        <taxon>Psoroptidia</taxon>
        <taxon>Analgoidea</taxon>
        <taxon>Pyroglyphidae</taxon>
        <taxon>Dermatophagoidinae</taxon>
        <taxon>Dermatophagoides</taxon>
    </lineage>
</organism>
<keyword evidence="6 8" id="KW-0378">Hydrolase</keyword>
<dbReference type="InterPro" id="IPR000801">
    <property type="entry name" value="Esterase-like"/>
</dbReference>
<dbReference type="GO" id="GO:0018738">
    <property type="term" value="F:S-formylglutathione hydrolase activity"/>
    <property type="evidence" value="ECO:0007669"/>
    <property type="project" value="UniProtKB-EC"/>
</dbReference>
<evidence type="ECO:0000256" key="2">
    <source>
        <dbReference type="ARBA" id="ARBA00005622"/>
    </source>
</evidence>
<comment type="caution">
    <text evidence="9">The sequence shown here is derived from an EMBL/GenBank/DDBJ whole genome shotgun (WGS) entry which is preliminary data.</text>
</comment>
<evidence type="ECO:0000256" key="7">
    <source>
        <dbReference type="PIRSR" id="PIRSR614186-1"/>
    </source>
</evidence>
<feature type="active site" description="Charge relay system" evidence="7">
    <location>
        <position position="244"/>
    </location>
</feature>
<feature type="active site" description="Charge relay system" evidence="7">
    <location>
        <position position="167"/>
    </location>
</feature>
<evidence type="ECO:0000313" key="9">
    <source>
        <dbReference type="EMBL" id="KAH9516862.1"/>
    </source>
</evidence>
<evidence type="ECO:0000313" key="10">
    <source>
        <dbReference type="Proteomes" id="UP000790347"/>
    </source>
</evidence>
<dbReference type="GO" id="GO:0052689">
    <property type="term" value="F:carboxylic ester hydrolase activity"/>
    <property type="evidence" value="ECO:0007669"/>
    <property type="project" value="UniProtKB-KW"/>
</dbReference>
<dbReference type="Proteomes" id="UP000790347">
    <property type="component" value="Unassembled WGS sequence"/>
</dbReference>
<evidence type="ECO:0000256" key="3">
    <source>
        <dbReference type="ARBA" id="ARBA00012479"/>
    </source>
</evidence>
<dbReference type="Pfam" id="PF00756">
    <property type="entry name" value="Esterase"/>
    <property type="match status" value="1"/>
</dbReference>